<evidence type="ECO:0000313" key="1">
    <source>
        <dbReference type="EMBL" id="GBP84188.1"/>
    </source>
</evidence>
<keyword evidence="2" id="KW-1185">Reference proteome</keyword>
<dbReference type="Proteomes" id="UP000299102">
    <property type="component" value="Unassembled WGS sequence"/>
</dbReference>
<sequence length="111" mass="12666">MRRSSDDCYAMQSRGILHVFVMTFSERTNLPMHFFAVLKQANESAGQRRVGGHRRPWTLATMEDRRVATSREGIGYMMKGGVDKCRRLDHRKSHLPDDITALAVNFNAALL</sequence>
<comment type="caution">
    <text evidence="1">The sequence shown here is derived from an EMBL/GenBank/DDBJ whole genome shotgun (WGS) entry which is preliminary data.</text>
</comment>
<reference evidence="1 2" key="1">
    <citation type="journal article" date="2019" name="Commun. Biol.">
        <title>The bagworm genome reveals a unique fibroin gene that provides high tensile strength.</title>
        <authorList>
            <person name="Kono N."/>
            <person name="Nakamura H."/>
            <person name="Ohtoshi R."/>
            <person name="Tomita M."/>
            <person name="Numata K."/>
            <person name="Arakawa K."/>
        </authorList>
    </citation>
    <scope>NUCLEOTIDE SEQUENCE [LARGE SCALE GENOMIC DNA]</scope>
</reference>
<name>A0A4C1Z8H9_EUMVA</name>
<proteinExistence type="predicted"/>
<accession>A0A4C1Z8H9</accession>
<organism evidence="1 2">
    <name type="scientific">Eumeta variegata</name>
    <name type="common">Bagworm moth</name>
    <name type="synonym">Eumeta japonica</name>
    <dbReference type="NCBI Taxonomy" id="151549"/>
    <lineage>
        <taxon>Eukaryota</taxon>
        <taxon>Metazoa</taxon>
        <taxon>Ecdysozoa</taxon>
        <taxon>Arthropoda</taxon>
        <taxon>Hexapoda</taxon>
        <taxon>Insecta</taxon>
        <taxon>Pterygota</taxon>
        <taxon>Neoptera</taxon>
        <taxon>Endopterygota</taxon>
        <taxon>Lepidoptera</taxon>
        <taxon>Glossata</taxon>
        <taxon>Ditrysia</taxon>
        <taxon>Tineoidea</taxon>
        <taxon>Psychidae</taxon>
        <taxon>Oiketicinae</taxon>
        <taxon>Eumeta</taxon>
    </lineage>
</organism>
<dbReference type="AlphaFoldDB" id="A0A4C1Z8H9"/>
<dbReference type="EMBL" id="BGZK01001664">
    <property type="protein sequence ID" value="GBP84188.1"/>
    <property type="molecule type" value="Genomic_DNA"/>
</dbReference>
<evidence type="ECO:0000313" key="2">
    <source>
        <dbReference type="Proteomes" id="UP000299102"/>
    </source>
</evidence>
<protein>
    <submittedName>
        <fullName evidence="1">Uncharacterized protein</fullName>
    </submittedName>
</protein>
<gene>
    <name evidence="1" type="ORF">EVAR_61382_1</name>
</gene>